<reference evidence="2 3" key="1">
    <citation type="journal article" date="2016" name="Nat. Commun.">
        <title>Thousands of microbial genomes shed light on interconnected biogeochemical processes in an aquifer system.</title>
        <authorList>
            <person name="Anantharaman K."/>
            <person name="Brown C.T."/>
            <person name="Hug L.A."/>
            <person name="Sharon I."/>
            <person name="Castelle C.J."/>
            <person name="Probst A.J."/>
            <person name="Thomas B.C."/>
            <person name="Singh A."/>
            <person name="Wilkins M.J."/>
            <person name="Karaoz U."/>
            <person name="Brodie E.L."/>
            <person name="Williams K.H."/>
            <person name="Hubbard S.S."/>
            <person name="Banfield J.F."/>
        </authorList>
    </citation>
    <scope>NUCLEOTIDE SEQUENCE [LARGE SCALE GENOMIC DNA]</scope>
</reference>
<dbReference type="SUPFAM" id="SSF52821">
    <property type="entry name" value="Rhodanese/Cell cycle control phosphatase"/>
    <property type="match status" value="1"/>
</dbReference>
<name>A0A1G2CW70_9BACT</name>
<dbReference type="InterPro" id="IPR036873">
    <property type="entry name" value="Rhodanese-like_dom_sf"/>
</dbReference>
<dbReference type="AlphaFoldDB" id="A0A1G2CW70"/>
<comment type="caution">
    <text evidence="2">The sequence shown here is derived from an EMBL/GenBank/DDBJ whole genome shotgun (WGS) entry which is preliminary data.</text>
</comment>
<dbReference type="Gene3D" id="3.40.250.10">
    <property type="entry name" value="Rhodanese-like domain"/>
    <property type="match status" value="1"/>
</dbReference>
<dbReference type="Pfam" id="PF00581">
    <property type="entry name" value="Rhodanese"/>
    <property type="match status" value="1"/>
</dbReference>
<dbReference type="PANTHER" id="PTHR43031:SF17">
    <property type="entry name" value="SULFURTRANSFERASE YTWF-RELATED"/>
    <property type="match status" value="1"/>
</dbReference>
<dbReference type="InterPro" id="IPR001763">
    <property type="entry name" value="Rhodanese-like_dom"/>
</dbReference>
<proteinExistence type="predicted"/>
<protein>
    <recommendedName>
        <fullName evidence="1">Rhodanese domain-containing protein</fullName>
    </recommendedName>
</protein>
<evidence type="ECO:0000259" key="1">
    <source>
        <dbReference type="PROSITE" id="PS50206"/>
    </source>
</evidence>
<dbReference type="PANTHER" id="PTHR43031">
    <property type="entry name" value="FAD-DEPENDENT OXIDOREDUCTASE"/>
    <property type="match status" value="1"/>
</dbReference>
<organism evidence="2 3">
    <name type="scientific">Candidatus Lloydbacteria bacterium RIFCSPHIGHO2_01_FULL_49_22</name>
    <dbReference type="NCBI Taxonomy" id="1798658"/>
    <lineage>
        <taxon>Bacteria</taxon>
        <taxon>Candidatus Lloydiibacteriota</taxon>
    </lineage>
</organism>
<accession>A0A1G2CW70</accession>
<gene>
    <name evidence="2" type="ORF">A2845_04470</name>
</gene>
<dbReference type="PROSITE" id="PS50206">
    <property type="entry name" value="RHODANESE_3"/>
    <property type="match status" value="1"/>
</dbReference>
<evidence type="ECO:0000313" key="2">
    <source>
        <dbReference type="EMBL" id="OGZ04960.1"/>
    </source>
</evidence>
<dbReference type="Proteomes" id="UP000177122">
    <property type="component" value="Unassembled WGS sequence"/>
</dbReference>
<sequence length="110" mass="12243">MHMTSINVAKLKERIANESNLVIVDVRTEAEVAEGRIPNSVWMDLSDRGFMTKATALPKEKTYCFYCASGGRTMMVVPFMEMSGFKNVCDLEGGIMAWISEGEKIVMTPV</sequence>
<feature type="domain" description="Rhodanese" evidence="1">
    <location>
        <begin position="17"/>
        <end position="107"/>
    </location>
</feature>
<dbReference type="EMBL" id="MHLI01000017">
    <property type="protein sequence ID" value="OGZ04960.1"/>
    <property type="molecule type" value="Genomic_DNA"/>
</dbReference>
<dbReference type="CDD" id="cd00158">
    <property type="entry name" value="RHOD"/>
    <property type="match status" value="1"/>
</dbReference>
<evidence type="ECO:0000313" key="3">
    <source>
        <dbReference type="Proteomes" id="UP000177122"/>
    </source>
</evidence>
<dbReference type="InterPro" id="IPR050229">
    <property type="entry name" value="GlpE_sulfurtransferase"/>
</dbReference>
<dbReference type="SMART" id="SM00450">
    <property type="entry name" value="RHOD"/>
    <property type="match status" value="1"/>
</dbReference>